<evidence type="ECO:0000256" key="2">
    <source>
        <dbReference type="SAM" id="SignalP"/>
    </source>
</evidence>
<evidence type="ECO:0000313" key="4">
    <source>
        <dbReference type="Proteomes" id="UP001431313"/>
    </source>
</evidence>
<sequence length="191" mass="19590">MRTNRVLLAAVAPVLAIALAGCGGDDGGAKIPTAGGGASTAAGKEGGRSDLAAYVEGKRAWVKCLRDNGVQIDDPDEKGEIDLGDGDTVRGLKKDPKFLAAVKKCESVDPPAPEGLEKSLNPLTPEQIKVRRDYADCMQKNGAPDFPAPGPDGYDSENAGEWNQSSAGAKRAARLCAPVLGVPAVPPSAKG</sequence>
<organism evidence="3 4">
    <name type="scientific">Streptomyces pyxinae</name>
    <dbReference type="NCBI Taxonomy" id="2970734"/>
    <lineage>
        <taxon>Bacteria</taxon>
        <taxon>Bacillati</taxon>
        <taxon>Actinomycetota</taxon>
        <taxon>Actinomycetes</taxon>
        <taxon>Kitasatosporales</taxon>
        <taxon>Streptomycetaceae</taxon>
        <taxon>Streptomyces</taxon>
    </lineage>
</organism>
<evidence type="ECO:0000256" key="1">
    <source>
        <dbReference type="SAM" id="MobiDB-lite"/>
    </source>
</evidence>
<feature type="signal peptide" evidence="2">
    <location>
        <begin position="1"/>
        <end position="20"/>
    </location>
</feature>
<dbReference type="RefSeq" id="WP_258789811.1">
    <property type="nucleotide sequence ID" value="NZ_JANUGQ010000023.1"/>
</dbReference>
<keyword evidence="2" id="KW-0732">Signal</keyword>
<dbReference type="EMBL" id="JANUGQ010000023">
    <property type="protein sequence ID" value="MCS0638519.1"/>
    <property type="molecule type" value="Genomic_DNA"/>
</dbReference>
<accession>A0ABT2CM65</accession>
<proteinExistence type="predicted"/>
<comment type="caution">
    <text evidence="3">The sequence shown here is derived from an EMBL/GenBank/DDBJ whole genome shotgun (WGS) entry which is preliminary data.</text>
</comment>
<keyword evidence="4" id="KW-1185">Reference proteome</keyword>
<evidence type="ECO:0000313" key="3">
    <source>
        <dbReference type="EMBL" id="MCS0638519.1"/>
    </source>
</evidence>
<evidence type="ECO:0008006" key="5">
    <source>
        <dbReference type="Google" id="ProtNLM"/>
    </source>
</evidence>
<gene>
    <name evidence="3" type="ORF">NX801_23235</name>
</gene>
<dbReference type="PROSITE" id="PS51257">
    <property type="entry name" value="PROKAR_LIPOPROTEIN"/>
    <property type="match status" value="1"/>
</dbReference>
<feature type="chain" id="PRO_5047136194" description="Lipoprotein" evidence="2">
    <location>
        <begin position="21"/>
        <end position="191"/>
    </location>
</feature>
<dbReference type="Proteomes" id="UP001431313">
    <property type="component" value="Unassembled WGS sequence"/>
</dbReference>
<feature type="region of interest" description="Disordered" evidence="1">
    <location>
        <begin position="138"/>
        <end position="168"/>
    </location>
</feature>
<reference evidence="3" key="1">
    <citation type="submission" date="2022-08" db="EMBL/GenBank/DDBJ databases">
        <authorList>
            <person name="Somphong A."/>
            <person name="Phongsopitanun W."/>
        </authorList>
    </citation>
    <scope>NUCLEOTIDE SEQUENCE</scope>
    <source>
        <strain evidence="3">LP05-1</strain>
    </source>
</reference>
<name>A0ABT2CM65_9ACTN</name>
<protein>
    <recommendedName>
        <fullName evidence="5">Lipoprotein</fullName>
    </recommendedName>
</protein>